<dbReference type="EMBL" id="BAGZ01000020">
    <property type="protein sequence ID" value="GAB79168.1"/>
    <property type="molecule type" value="Genomic_DNA"/>
</dbReference>
<proteinExistence type="predicted"/>
<feature type="transmembrane region" description="Helical" evidence="1">
    <location>
        <begin position="240"/>
        <end position="260"/>
    </location>
</feature>
<feature type="transmembrane region" description="Helical" evidence="1">
    <location>
        <begin position="90"/>
        <end position="110"/>
    </location>
</feature>
<feature type="transmembrane region" description="Helical" evidence="1">
    <location>
        <begin position="207"/>
        <end position="228"/>
    </location>
</feature>
<sequence>MFVAICALFAAVAAYGWSGLVLAAGSRESGSALHSKLWWIGTALQGVGFGASVMARTVMPLLLVQSAIAGGLAVTAFLEHVTGVRRMRPTEAFSVGAVVLGVIAVAVAVVPGTTRPPEPSDVVISLGLLALVACLVPFARTSALSGACSGTSFGVGAISARFLVGTDAPWQDLLRFWDWSGITWALVMMMPLSMVVGQWALTRGLSFGASVAALGSDYLVATIVPSIFGMLLMGEQMRSGLMPVAVAGMVMAVWGTRRLLVHH</sequence>
<feature type="transmembrane region" description="Helical" evidence="1">
    <location>
        <begin position="58"/>
        <end position="78"/>
    </location>
</feature>
<keyword evidence="1" id="KW-0472">Membrane</keyword>
<dbReference type="AlphaFoldDB" id="K6VAA8"/>
<evidence type="ECO:0000313" key="2">
    <source>
        <dbReference type="EMBL" id="GAB79168.1"/>
    </source>
</evidence>
<name>K6VAA8_9MICO</name>
<evidence type="ECO:0008006" key="4">
    <source>
        <dbReference type="Google" id="ProtNLM"/>
    </source>
</evidence>
<evidence type="ECO:0000256" key="1">
    <source>
        <dbReference type="SAM" id="Phobius"/>
    </source>
</evidence>
<keyword evidence="1" id="KW-0812">Transmembrane</keyword>
<keyword evidence="1" id="KW-1133">Transmembrane helix</keyword>
<evidence type="ECO:0000313" key="3">
    <source>
        <dbReference type="Proteomes" id="UP000008495"/>
    </source>
</evidence>
<organism evidence="2 3">
    <name type="scientific">Austwickia chelonae NBRC 105200</name>
    <dbReference type="NCBI Taxonomy" id="1184607"/>
    <lineage>
        <taxon>Bacteria</taxon>
        <taxon>Bacillati</taxon>
        <taxon>Actinomycetota</taxon>
        <taxon>Actinomycetes</taxon>
        <taxon>Micrococcales</taxon>
        <taxon>Dermatophilaceae</taxon>
        <taxon>Austwickia</taxon>
    </lineage>
</organism>
<dbReference type="OrthoDB" id="5143712at2"/>
<dbReference type="Proteomes" id="UP000008495">
    <property type="component" value="Unassembled WGS sequence"/>
</dbReference>
<feature type="transmembrane region" description="Helical" evidence="1">
    <location>
        <begin position="122"/>
        <end position="139"/>
    </location>
</feature>
<reference evidence="2 3" key="1">
    <citation type="submission" date="2012-08" db="EMBL/GenBank/DDBJ databases">
        <title>Whole genome shotgun sequence of Austwickia chelonae NBRC 105200.</title>
        <authorList>
            <person name="Yoshida I."/>
            <person name="Hosoyama A."/>
            <person name="Tsuchikane K."/>
            <person name="Katsumata H."/>
            <person name="Ando Y."/>
            <person name="Ohji S."/>
            <person name="Hamada M."/>
            <person name="Tamura T."/>
            <person name="Yamazoe A."/>
            <person name="Yamazaki S."/>
            <person name="Fujita N."/>
        </authorList>
    </citation>
    <scope>NUCLEOTIDE SEQUENCE [LARGE SCALE GENOMIC DNA]</scope>
    <source>
        <strain evidence="2 3">NBRC 105200</strain>
    </source>
</reference>
<protein>
    <recommendedName>
        <fullName evidence="4">EamA domain-containing protein</fullName>
    </recommendedName>
</protein>
<feature type="transmembrane region" description="Helical" evidence="1">
    <location>
        <begin position="146"/>
        <end position="164"/>
    </location>
</feature>
<dbReference type="STRING" id="100225.SAMN05421595_3030"/>
<accession>K6VAA8</accession>
<keyword evidence="3" id="KW-1185">Reference proteome</keyword>
<dbReference type="RefSeq" id="WP_006503925.1">
    <property type="nucleotide sequence ID" value="NZ_BAGZ01000020.1"/>
</dbReference>
<feature type="transmembrane region" description="Helical" evidence="1">
    <location>
        <begin position="176"/>
        <end position="195"/>
    </location>
</feature>
<comment type="caution">
    <text evidence="2">The sequence shown here is derived from an EMBL/GenBank/DDBJ whole genome shotgun (WGS) entry which is preliminary data.</text>
</comment>
<gene>
    <name evidence="2" type="ORF">AUCHE_20_00400</name>
</gene>
<dbReference type="eggNOG" id="ENOG5034508">
    <property type="taxonomic scope" value="Bacteria"/>
</dbReference>